<comment type="caution">
    <text evidence="1">Lacks conserved residue(s) required for the propagation of feature annotation.</text>
</comment>
<evidence type="ECO:0000313" key="4">
    <source>
        <dbReference type="Proteomes" id="UP001180503"/>
    </source>
</evidence>
<feature type="non-terminal residue" evidence="3">
    <location>
        <position position="1"/>
    </location>
</feature>
<feature type="domain" description="Response regulatory" evidence="2">
    <location>
        <begin position="1"/>
        <end position="51"/>
    </location>
</feature>
<dbReference type="Proteomes" id="UP001180503">
    <property type="component" value="Unassembled WGS sequence"/>
</dbReference>
<dbReference type="EMBL" id="JAVRFB010000586">
    <property type="protein sequence ID" value="MDT0407332.1"/>
    <property type="molecule type" value="Genomic_DNA"/>
</dbReference>
<feature type="non-terminal residue" evidence="3">
    <location>
        <position position="134"/>
    </location>
</feature>
<dbReference type="InterPro" id="IPR011006">
    <property type="entry name" value="CheY-like_superfamily"/>
</dbReference>
<dbReference type="PROSITE" id="PS50110">
    <property type="entry name" value="RESPONSE_REGULATORY"/>
    <property type="match status" value="1"/>
</dbReference>
<dbReference type="InterPro" id="IPR027417">
    <property type="entry name" value="P-loop_NTPase"/>
</dbReference>
<evidence type="ECO:0000259" key="2">
    <source>
        <dbReference type="PROSITE" id="PS50110"/>
    </source>
</evidence>
<accession>A0ABU2QTE6</accession>
<evidence type="ECO:0000256" key="1">
    <source>
        <dbReference type="PROSITE-ProRule" id="PRU00169"/>
    </source>
</evidence>
<comment type="caution">
    <text evidence="3">The sequence shown here is derived from an EMBL/GenBank/DDBJ whole genome shotgun (WGS) entry which is preliminary data.</text>
</comment>
<dbReference type="Gene3D" id="3.40.50.300">
    <property type="entry name" value="P-loop containing nucleotide triphosphate hydrolases"/>
    <property type="match status" value="1"/>
</dbReference>
<proteinExistence type="predicted"/>
<evidence type="ECO:0000313" key="3">
    <source>
        <dbReference type="EMBL" id="MDT0407332.1"/>
    </source>
</evidence>
<dbReference type="SUPFAM" id="SSF52540">
    <property type="entry name" value="P-loop containing nucleoside triphosphate hydrolases"/>
    <property type="match status" value="1"/>
</dbReference>
<dbReference type="InterPro" id="IPR001789">
    <property type="entry name" value="Sig_transdc_resp-reg_receiver"/>
</dbReference>
<dbReference type="SUPFAM" id="SSF52172">
    <property type="entry name" value="CheY-like"/>
    <property type="match status" value="1"/>
</dbReference>
<gene>
    <name evidence="3" type="ORF">RM528_36440</name>
</gene>
<name>A0ABU2QTE6_9ACTN</name>
<sequence length="134" mass="13612">VSLRFPSVGVVMITTDVGPTLFADAMDSGARGLVTLPVGYEELANRVQAAAQWSTGVRRHLSSGGDVFTGPGGTVITVTGAKGGVGATVTAIQLALASQASGHTLAHVDKDLQTGDNASILDVQILRSLDDLAL</sequence>
<protein>
    <submittedName>
        <fullName evidence="3">Septum formation initiator</fullName>
    </submittedName>
</protein>
<reference evidence="4" key="1">
    <citation type="submission" date="2023-07" db="EMBL/GenBank/DDBJ databases">
        <title>30 novel species of actinomycetes from the DSMZ collection.</title>
        <authorList>
            <person name="Nouioui I."/>
        </authorList>
    </citation>
    <scope>NUCLEOTIDE SEQUENCE [LARGE SCALE GENOMIC DNA]</scope>
    <source>
        <strain evidence="4">DSM 41635</strain>
    </source>
</reference>
<organism evidence="3 4">
    <name type="scientific">Streptomyces edwardsiae</name>
    <dbReference type="NCBI Taxonomy" id="3075527"/>
    <lineage>
        <taxon>Bacteria</taxon>
        <taxon>Bacillati</taxon>
        <taxon>Actinomycetota</taxon>
        <taxon>Actinomycetes</taxon>
        <taxon>Kitasatosporales</taxon>
        <taxon>Streptomycetaceae</taxon>
        <taxon>Streptomyces</taxon>
    </lineage>
</organism>